<dbReference type="InterPro" id="IPR057684">
    <property type="entry name" value="DUF7924"/>
</dbReference>
<sequence length="378" mass="42680">MSPRYTRNDSLQHAASLRPPLKDSQGSGGPRLRRRKLTQKNLKLLQRNIDQEGDISSLSPTNTNSRGMPLSTQSYIMEISALSKTTPGSGRAYAATDIRFENALRALNIKFARREVQPDADDVKAILDVMEKGRQSPEPDSVEFYETLSLVQEENESAVIVRLTPLLIPLRDRASNNHKTKDLLYRFDTQWRSLGSLCPRFLPIPKPDLCITFNSSAFSFEEQEEMDSLYPDGAGFYPAFVCEVKTAMQGDASADRQNANNAICALEADFLRQQRLGRETERKIRLITTAHNTNRQWYTGWFYVLGANGRPEWCSKLLKSISFAVEEENGFSIARRINLNLSERIQHTVLPQLRADVAEILRSEPGSISEAANRPDRA</sequence>
<reference evidence="4" key="1">
    <citation type="submission" date="2017-03" db="EMBL/GenBank/DDBJ databases">
        <authorList>
            <person name="Sharma R."/>
            <person name="Thines M."/>
        </authorList>
    </citation>
    <scope>NUCLEOTIDE SEQUENCE [LARGE SCALE GENOMIC DNA]</scope>
</reference>
<name>A0A1W5DEF7_9LECA</name>
<feature type="domain" description="DUF7924" evidence="2">
    <location>
        <begin position="144"/>
        <end position="353"/>
    </location>
</feature>
<dbReference type="EMBL" id="FWEW01003840">
    <property type="protein sequence ID" value="SLM41365.1"/>
    <property type="molecule type" value="Genomic_DNA"/>
</dbReference>
<feature type="region of interest" description="Disordered" evidence="1">
    <location>
        <begin position="1"/>
        <end position="69"/>
    </location>
</feature>
<proteinExistence type="predicted"/>
<dbReference type="AlphaFoldDB" id="A0A1W5DEF7"/>
<evidence type="ECO:0000313" key="4">
    <source>
        <dbReference type="Proteomes" id="UP000192927"/>
    </source>
</evidence>
<dbReference type="Pfam" id="PF25545">
    <property type="entry name" value="DUF7924"/>
    <property type="match status" value="1"/>
</dbReference>
<protein>
    <recommendedName>
        <fullName evidence="2">DUF7924 domain-containing protein</fullName>
    </recommendedName>
</protein>
<keyword evidence="4" id="KW-1185">Reference proteome</keyword>
<organism evidence="3 4">
    <name type="scientific">Lasallia pustulata</name>
    <dbReference type="NCBI Taxonomy" id="136370"/>
    <lineage>
        <taxon>Eukaryota</taxon>
        <taxon>Fungi</taxon>
        <taxon>Dikarya</taxon>
        <taxon>Ascomycota</taxon>
        <taxon>Pezizomycotina</taxon>
        <taxon>Lecanoromycetes</taxon>
        <taxon>OSLEUM clade</taxon>
        <taxon>Umbilicariomycetidae</taxon>
        <taxon>Umbilicariales</taxon>
        <taxon>Umbilicariaceae</taxon>
        <taxon>Lasallia</taxon>
    </lineage>
</organism>
<evidence type="ECO:0000256" key="1">
    <source>
        <dbReference type="SAM" id="MobiDB-lite"/>
    </source>
</evidence>
<dbReference type="Proteomes" id="UP000192927">
    <property type="component" value="Unassembled WGS sequence"/>
</dbReference>
<evidence type="ECO:0000313" key="3">
    <source>
        <dbReference type="EMBL" id="SLM41365.1"/>
    </source>
</evidence>
<evidence type="ECO:0000259" key="2">
    <source>
        <dbReference type="Pfam" id="PF25545"/>
    </source>
</evidence>
<feature type="compositionally biased region" description="Polar residues" evidence="1">
    <location>
        <begin position="54"/>
        <end position="69"/>
    </location>
</feature>
<accession>A0A1W5DEF7</accession>